<dbReference type="Proteomes" id="UP001190700">
    <property type="component" value="Unassembled WGS sequence"/>
</dbReference>
<dbReference type="AlphaFoldDB" id="A0AAE0KP58"/>
<evidence type="ECO:0000256" key="2">
    <source>
        <dbReference type="SAM" id="SignalP"/>
    </source>
</evidence>
<keyword evidence="2" id="KW-0732">Signal</keyword>
<feature type="signal peptide" evidence="2">
    <location>
        <begin position="1"/>
        <end position="18"/>
    </location>
</feature>
<feature type="compositionally biased region" description="Polar residues" evidence="1">
    <location>
        <begin position="117"/>
        <end position="140"/>
    </location>
</feature>
<organism evidence="3 4">
    <name type="scientific">Cymbomonas tetramitiformis</name>
    <dbReference type="NCBI Taxonomy" id="36881"/>
    <lineage>
        <taxon>Eukaryota</taxon>
        <taxon>Viridiplantae</taxon>
        <taxon>Chlorophyta</taxon>
        <taxon>Pyramimonadophyceae</taxon>
        <taxon>Pyramimonadales</taxon>
        <taxon>Pyramimonadaceae</taxon>
        <taxon>Cymbomonas</taxon>
    </lineage>
</organism>
<protein>
    <recommendedName>
        <fullName evidence="5">Peroxin-14</fullName>
    </recommendedName>
</protein>
<feature type="chain" id="PRO_5041997147" description="Peroxin-14" evidence="2">
    <location>
        <begin position="19"/>
        <end position="140"/>
    </location>
</feature>
<dbReference type="EMBL" id="LGRX02022414">
    <property type="protein sequence ID" value="KAK3255646.1"/>
    <property type="molecule type" value="Genomic_DNA"/>
</dbReference>
<proteinExistence type="predicted"/>
<evidence type="ECO:0000313" key="3">
    <source>
        <dbReference type="EMBL" id="KAK3255646.1"/>
    </source>
</evidence>
<reference evidence="3 4" key="1">
    <citation type="journal article" date="2015" name="Genome Biol. Evol.">
        <title>Comparative Genomics of a Bacterivorous Green Alga Reveals Evolutionary Causalities and Consequences of Phago-Mixotrophic Mode of Nutrition.</title>
        <authorList>
            <person name="Burns J.A."/>
            <person name="Paasch A."/>
            <person name="Narechania A."/>
            <person name="Kim E."/>
        </authorList>
    </citation>
    <scope>NUCLEOTIDE SEQUENCE [LARGE SCALE GENOMIC DNA]</scope>
    <source>
        <strain evidence="3 4">PLY_AMNH</strain>
    </source>
</reference>
<gene>
    <name evidence="3" type="ORF">CYMTET_35183</name>
</gene>
<evidence type="ECO:0008006" key="5">
    <source>
        <dbReference type="Google" id="ProtNLM"/>
    </source>
</evidence>
<evidence type="ECO:0000256" key="1">
    <source>
        <dbReference type="SAM" id="MobiDB-lite"/>
    </source>
</evidence>
<name>A0AAE0KP58_9CHLO</name>
<keyword evidence="4" id="KW-1185">Reference proteome</keyword>
<sequence length="140" mass="14302">AQWTWMQAGVCLMPWVAGDKPSGDIGCIGAAVEAAATPTTAPSIAPSIAPSQNAAAVPASGAAVSYLPAVDLRTSWEMYKEGVISKQQLEAVCDMLGMPGFNPALISKDSSTDRTTNEVPQQSGNGSADSQTSSNGVQTT</sequence>
<feature type="region of interest" description="Disordered" evidence="1">
    <location>
        <begin position="104"/>
        <end position="140"/>
    </location>
</feature>
<comment type="caution">
    <text evidence="3">The sequence shown here is derived from an EMBL/GenBank/DDBJ whole genome shotgun (WGS) entry which is preliminary data.</text>
</comment>
<feature type="non-terminal residue" evidence="3">
    <location>
        <position position="1"/>
    </location>
</feature>
<evidence type="ECO:0000313" key="4">
    <source>
        <dbReference type="Proteomes" id="UP001190700"/>
    </source>
</evidence>
<accession>A0AAE0KP58</accession>